<evidence type="ECO:0000256" key="1">
    <source>
        <dbReference type="ARBA" id="ARBA00004123"/>
    </source>
</evidence>
<keyword evidence="10" id="KW-1185">Reference proteome</keyword>
<dbReference type="SUPFAM" id="SSF57667">
    <property type="entry name" value="beta-beta-alpha zinc fingers"/>
    <property type="match status" value="2"/>
</dbReference>
<feature type="compositionally biased region" description="Basic and acidic residues" evidence="8">
    <location>
        <begin position="1"/>
        <end position="23"/>
    </location>
</feature>
<evidence type="ECO:0000256" key="4">
    <source>
        <dbReference type="ARBA" id="ARBA00022737"/>
    </source>
</evidence>
<keyword evidence="6" id="KW-0862">Zinc</keyword>
<evidence type="ECO:0000256" key="7">
    <source>
        <dbReference type="ARBA" id="ARBA00023242"/>
    </source>
</evidence>
<dbReference type="InterPro" id="IPR013087">
    <property type="entry name" value="Znf_C2H2_type"/>
</dbReference>
<accession>A0A8U8AY44</accession>
<feature type="region of interest" description="Disordered" evidence="8">
    <location>
        <begin position="105"/>
        <end position="179"/>
    </location>
</feature>
<dbReference type="GO" id="GO:0000978">
    <property type="term" value="F:RNA polymerase II cis-regulatory region sequence-specific DNA binding"/>
    <property type="evidence" value="ECO:0007669"/>
    <property type="project" value="TreeGrafter"/>
</dbReference>
<dbReference type="AlphaFoldDB" id="A0A8U8AY44"/>
<keyword evidence="3" id="KW-0479">Metal-binding</keyword>
<evidence type="ECO:0000256" key="8">
    <source>
        <dbReference type="SAM" id="MobiDB-lite"/>
    </source>
</evidence>
<keyword evidence="7" id="KW-0539">Nucleus</keyword>
<dbReference type="SMART" id="SM00355">
    <property type="entry name" value="ZnF_C2H2"/>
    <property type="match status" value="2"/>
</dbReference>
<comment type="similarity">
    <text evidence="2">Belongs to the krueppel C2H2-type zinc-finger protein family.</text>
</comment>
<dbReference type="GO" id="GO:0008270">
    <property type="term" value="F:zinc ion binding"/>
    <property type="evidence" value="ECO:0007669"/>
    <property type="project" value="UniProtKB-KW"/>
</dbReference>
<evidence type="ECO:0000256" key="2">
    <source>
        <dbReference type="ARBA" id="ARBA00006991"/>
    </source>
</evidence>
<dbReference type="Pfam" id="PF00096">
    <property type="entry name" value="zf-C2H2"/>
    <property type="match status" value="2"/>
</dbReference>
<dbReference type="InterPro" id="IPR036236">
    <property type="entry name" value="Znf_C2H2_sf"/>
</dbReference>
<keyword evidence="5" id="KW-0863">Zinc-finger</keyword>
<feature type="compositionally biased region" description="Low complexity" evidence="8">
    <location>
        <begin position="24"/>
        <end position="37"/>
    </location>
</feature>
<dbReference type="GO" id="GO:0005634">
    <property type="term" value="C:nucleus"/>
    <property type="evidence" value="ECO:0007669"/>
    <property type="project" value="UniProtKB-SubCell"/>
</dbReference>
<keyword evidence="4" id="KW-0677">Repeat</keyword>
<feature type="region of interest" description="Disordered" evidence="8">
    <location>
        <begin position="1"/>
        <end position="71"/>
    </location>
</feature>
<dbReference type="PANTHER" id="PTHR23226:SF416">
    <property type="entry name" value="FI01424P"/>
    <property type="match status" value="1"/>
</dbReference>
<dbReference type="Gene3D" id="3.30.160.60">
    <property type="entry name" value="Classic Zinc Finger"/>
    <property type="match status" value="3"/>
</dbReference>
<proteinExistence type="inferred from homology"/>
<evidence type="ECO:0000313" key="10">
    <source>
        <dbReference type="Proteomes" id="UP000694382"/>
    </source>
</evidence>
<feature type="region of interest" description="Disordered" evidence="8">
    <location>
        <begin position="241"/>
        <end position="278"/>
    </location>
</feature>
<evidence type="ECO:0000256" key="3">
    <source>
        <dbReference type="ARBA" id="ARBA00022723"/>
    </source>
</evidence>
<organism evidence="9 10">
    <name type="scientific">Geospiza parvula</name>
    <name type="common">Small tree-finch</name>
    <name type="synonym">Camarhynchus parvulus</name>
    <dbReference type="NCBI Taxonomy" id="87175"/>
    <lineage>
        <taxon>Eukaryota</taxon>
        <taxon>Metazoa</taxon>
        <taxon>Chordata</taxon>
        <taxon>Craniata</taxon>
        <taxon>Vertebrata</taxon>
        <taxon>Euteleostomi</taxon>
        <taxon>Archelosauria</taxon>
        <taxon>Archosauria</taxon>
        <taxon>Dinosauria</taxon>
        <taxon>Saurischia</taxon>
        <taxon>Theropoda</taxon>
        <taxon>Coelurosauria</taxon>
        <taxon>Aves</taxon>
        <taxon>Neognathae</taxon>
        <taxon>Neoaves</taxon>
        <taxon>Telluraves</taxon>
        <taxon>Australaves</taxon>
        <taxon>Passeriformes</taxon>
        <taxon>Thraupidae</taxon>
        <taxon>Camarhynchus</taxon>
    </lineage>
</organism>
<dbReference type="PROSITE" id="PS50157">
    <property type="entry name" value="ZINC_FINGER_C2H2_2"/>
    <property type="match status" value="4"/>
</dbReference>
<dbReference type="GO" id="GO:0000981">
    <property type="term" value="F:DNA-binding transcription factor activity, RNA polymerase II-specific"/>
    <property type="evidence" value="ECO:0007669"/>
    <property type="project" value="TreeGrafter"/>
</dbReference>
<dbReference type="PANTHER" id="PTHR23226">
    <property type="entry name" value="ZINC FINGER AND SCAN DOMAIN-CONTAINING"/>
    <property type="match status" value="1"/>
</dbReference>
<reference evidence="9" key="1">
    <citation type="submission" date="2025-08" db="UniProtKB">
        <authorList>
            <consortium name="Ensembl"/>
        </authorList>
    </citation>
    <scope>IDENTIFICATION</scope>
</reference>
<dbReference type="Ensembl" id="ENSCPVT00000025297.1">
    <property type="protein sequence ID" value="ENSCPVP00000026772.1"/>
    <property type="gene ID" value="ENSCPVG00000017393.1"/>
</dbReference>
<protein>
    <submittedName>
        <fullName evidence="9">Uncharacterized protein</fullName>
    </submittedName>
</protein>
<comment type="subcellular location">
    <subcellularLocation>
        <location evidence="1">Nucleus</location>
    </subcellularLocation>
</comment>
<reference evidence="9" key="2">
    <citation type="submission" date="2025-09" db="UniProtKB">
        <authorList>
            <consortium name="Ensembl"/>
        </authorList>
    </citation>
    <scope>IDENTIFICATION</scope>
</reference>
<evidence type="ECO:0000313" key="9">
    <source>
        <dbReference type="Ensembl" id="ENSCPVP00000026772.1"/>
    </source>
</evidence>
<dbReference type="Proteomes" id="UP000694382">
    <property type="component" value="Unassembled WGS sequence"/>
</dbReference>
<feature type="compositionally biased region" description="Basic and acidic residues" evidence="8">
    <location>
        <begin position="61"/>
        <end position="71"/>
    </location>
</feature>
<name>A0A8U8AY44_GEOPR</name>
<sequence length="278" mass="30382">GEKGAREPKEPRHPEMGRAKRGELLALLGLPAAWAGRAPRRRGTPQSKRDPQQLGQGGAPEHQRGETRDRELLGGFFRAESWCLGGFSGHSPGGISLPLPVARRQMPSCPCPSSPRAGAEHGEQGGQMPAAEPGGRGRFERLHGAGSQRGGKGPEMPRRGRGCKRSWRGCEGGKSQNPDLIVHQRSHTGESPMSVGECGKSFSRSSNLIKHQRTHTGERPYECSKCGKRFQTSSHLLQHYQSHTEERPFQCPECGKGFRENSPRQAPAHPHRGEALRV</sequence>
<dbReference type="FunFam" id="3.30.160.60:FF:002343">
    <property type="entry name" value="Zinc finger protein 33A"/>
    <property type="match status" value="1"/>
</dbReference>
<dbReference type="FunFam" id="3.30.160.60:FF:000135">
    <property type="entry name" value="Zinc finger protein 358"/>
    <property type="match status" value="1"/>
</dbReference>
<evidence type="ECO:0000256" key="6">
    <source>
        <dbReference type="ARBA" id="ARBA00022833"/>
    </source>
</evidence>
<dbReference type="PROSITE" id="PS00028">
    <property type="entry name" value="ZINC_FINGER_C2H2_1"/>
    <property type="match status" value="1"/>
</dbReference>
<evidence type="ECO:0000256" key="5">
    <source>
        <dbReference type="ARBA" id="ARBA00022771"/>
    </source>
</evidence>